<keyword evidence="1" id="KW-0479">Metal-binding</keyword>
<comment type="caution">
    <text evidence="6">The sequence shown here is derived from an EMBL/GenBank/DDBJ whole genome shotgun (WGS) entry which is preliminary data.</text>
</comment>
<keyword evidence="2" id="KW-0611">Plant defense</keyword>
<dbReference type="InterPro" id="IPR010255">
    <property type="entry name" value="Haem_peroxidase_sf"/>
</dbReference>
<accession>A0A8S3VPH3</accession>
<dbReference type="GO" id="GO:0016702">
    <property type="term" value="F:oxidoreductase activity, acting on single donors with incorporation of molecular oxygen, incorporation of two atoms of oxygen"/>
    <property type="evidence" value="ECO:0007669"/>
    <property type="project" value="TreeGrafter"/>
</dbReference>
<evidence type="ECO:0000256" key="1">
    <source>
        <dbReference type="ARBA" id="ARBA00022723"/>
    </source>
</evidence>
<reference evidence="6" key="1">
    <citation type="submission" date="2021-03" db="EMBL/GenBank/DDBJ databases">
        <authorList>
            <person name="Bekaert M."/>
        </authorList>
    </citation>
    <scope>NUCLEOTIDE SEQUENCE</scope>
</reference>
<proteinExistence type="predicted"/>
<dbReference type="SUPFAM" id="SSF48113">
    <property type="entry name" value="Heme-dependent peroxidases"/>
    <property type="match status" value="1"/>
</dbReference>
<dbReference type="GO" id="GO:0004601">
    <property type="term" value="F:peroxidase activity"/>
    <property type="evidence" value="ECO:0007669"/>
    <property type="project" value="InterPro"/>
</dbReference>
<dbReference type="Proteomes" id="UP000683360">
    <property type="component" value="Unassembled WGS sequence"/>
</dbReference>
<evidence type="ECO:0000256" key="3">
    <source>
        <dbReference type="ARBA" id="ARBA00022964"/>
    </source>
</evidence>
<dbReference type="GO" id="GO:0006952">
    <property type="term" value="P:defense response"/>
    <property type="evidence" value="ECO:0007669"/>
    <property type="project" value="UniProtKB-KW"/>
</dbReference>
<gene>
    <name evidence="6" type="ORF">MEDL_67224</name>
</gene>
<dbReference type="Gene3D" id="1.10.640.10">
    <property type="entry name" value="Haem peroxidase domain superfamily, animal type"/>
    <property type="match status" value="2"/>
</dbReference>
<evidence type="ECO:0000256" key="4">
    <source>
        <dbReference type="ARBA" id="ARBA00023002"/>
    </source>
</evidence>
<evidence type="ECO:0000256" key="2">
    <source>
        <dbReference type="ARBA" id="ARBA00022821"/>
    </source>
</evidence>
<dbReference type="GO" id="GO:0046872">
    <property type="term" value="F:metal ion binding"/>
    <property type="evidence" value="ECO:0007669"/>
    <property type="project" value="UniProtKB-KW"/>
</dbReference>
<dbReference type="GO" id="GO:0020037">
    <property type="term" value="F:heme binding"/>
    <property type="evidence" value="ECO:0007669"/>
    <property type="project" value="InterPro"/>
</dbReference>
<dbReference type="AlphaFoldDB" id="A0A8S3VPH3"/>
<dbReference type="PROSITE" id="PS50292">
    <property type="entry name" value="PEROXIDASE_3"/>
    <property type="match status" value="1"/>
</dbReference>
<evidence type="ECO:0000313" key="6">
    <source>
        <dbReference type="EMBL" id="CAG2255827.1"/>
    </source>
</evidence>
<dbReference type="EMBL" id="CAJPWZ010003286">
    <property type="protein sequence ID" value="CAG2255827.1"/>
    <property type="molecule type" value="Genomic_DNA"/>
</dbReference>
<name>A0A8S3VPH3_MYTED</name>
<dbReference type="Pfam" id="PF03098">
    <property type="entry name" value="An_peroxidase"/>
    <property type="match status" value="2"/>
</dbReference>
<keyword evidence="5" id="KW-0408">Iron</keyword>
<dbReference type="InterPro" id="IPR050783">
    <property type="entry name" value="Oxylipin_biosynth_metab"/>
</dbReference>
<sequence>MDSEISNCKDRIGYLEQSVQFLSDVKDEHTALKTKVDYLSNGIESTKTDNKIVRDKIESIESQSLQQNLLFFAIEEKFEKVVVHDEEKGGATGQKGKTVQPIDNEICVETILDFCEKKLAIKDAKTKIKLERAYRLGKPSAEATKPRPIVVKFCEMSDREYVRSVSSRLKDTNYGRNVPLNVTVQDDCNLYNPNPRDISRKLMQRKEFIPATSINILIAGWVQFMIHDWFGSGPNDKSRHFEVPVKDDDPDFTTVIKINRTRPDNCTRLPGVTTKICKNFPRDFEFCKDAKDYETHQNINTHWWDASQLYGVDATTNNRIRSKMDGKLQLTADNRLPIDSYNGLPVTGLAIDWWVGLGMFHIIWTREHNYVCDMLKQRNPTWDDDKLYHTARLIIGGVIAKIHTLEWTPAILQNKLVSLGLRSNWYGVSLMEFAKGNSTLAKILTDIIPTLANGIPGSVGKPKNMRDVPYSITQDFIAVYRLHPLMPDTFNIRNHLTGAIENSYQMQNVVFEKTEKVFQENSLENLFYSFGNDHPGAMTLHNYPNFLRNLTLPPTHPHGAGRIDLATIDILRDRERGVPRVALPEGFGFSDTFFRIFLVMARRRLEADRFFTDYYTPEFYTQWGLDYIDRTYLKDILLRHYPTLSSQLQPNVTNVFIPWKSQTTLDKKFPYPDW</sequence>
<dbReference type="GO" id="GO:0043005">
    <property type="term" value="C:neuron projection"/>
    <property type="evidence" value="ECO:0007669"/>
    <property type="project" value="TreeGrafter"/>
</dbReference>
<protein>
    <submittedName>
        <fullName evidence="6">Uncharacterized protein</fullName>
    </submittedName>
</protein>
<dbReference type="GO" id="GO:0019371">
    <property type="term" value="P:cyclooxygenase pathway"/>
    <property type="evidence" value="ECO:0007669"/>
    <property type="project" value="TreeGrafter"/>
</dbReference>
<dbReference type="PANTHER" id="PTHR11903:SF11">
    <property type="entry name" value="ALPHA-DIOXYGENASE 1"/>
    <property type="match status" value="1"/>
</dbReference>
<dbReference type="InterPro" id="IPR019791">
    <property type="entry name" value="Haem_peroxidase_animal"/>
</dbReference>
<keyword evidence="3" id="KW-0223">Dioxygenase</keyword>
<dbReference type="GO" id="GO:0006979">
    <property type="term" value="P:response to oxidative stress"/>
    <property type="evidence" value="ECO:0007669"/>
    <property type="project" value="InterPro"/>
</dbReference>
<dbReference type="PANTHER" id="PTHR11903">
    <property type="entry name" value="PROSTAGLANDIN G/H SYNTHASE"/>
    <property type="match status" value="1"/>
</dbReference>
<dbReference type="OrthoDB" id="823504at2759"/>
<dbReference type="InterPro" id="IPR037120">
    <property type="entry name" value="Haem_peroxidase_sf_animal"/>
</dbReference>
<keyword evidence="7" id="KW-1185">Reference proteome</keyword>
<evidence type="ECO:0000256" key="5">
    <source>
        <dbReference type="ARBA" id="ARBA00023004"/>
    </source>
</evidence>
<keyword evidence="4" id="KW-0560">Oxidoreductase</keyword>
<dbReference type="GO" id="GO:0004666">
    <property type="term" value="F:prostaglandin-endoperoxide synthase activity"/>
    <property type="evidence" value="ECO:0007669"/>
    <property type="project" value="TreeGrafter"/>
</dbReference>
<organism evidence="6 7">
    <name type="scientific">Mytilus edulis</name>
    <name type="common">Blue mussel</name>
    <dbReference type="NCBI Taxonomy" id="6550"/>
    <lineage>
        <taxon>Eukaryota</taxon>
        <taxon>Metazoa</taxon>
        <taxon>Spiralia</taxon>
        <taxon>Lophotrochozoa</taxon>
        <taxon>Mollusca</taxon>
        <taxon>Bivalvia</taxon>
        <taxon>Autobranchia</taxon>
        <taxon>Pteriomorphia</taxon>
        <taxon>Mytilida</taxon>
        <taxon>Mytiloidea</taxon>
        <taxon>Mytilidae</taxon>
        <taxon>Mytilinae</taxon>
        <taxon>Mytilus</taxon>
    </lineage>
</organism>
<evidence type="ECO:0000313" key="7">
    <source>
        <dbReference type="Proteomes" id="UP000683360"/>
    </source>
</evidence>
<dbReference type="GO" id="GO:0005737">
    <property type="term" value="C:cytoplasm"/>
    <property type="evidence" value="ECO:0007669"/>
    <property type="project" value="TreeGrafter"/>
</dbReference>